<evidence type="ECO:0000256" key="1">
    <source>
        <dbReference type="SAM" id="MobiDB-lite"/>
    </source>
</evidence>
<protein>
    <submittedName>
        <fullName evidence="2">Uncharacterized protein</fullName>
    </submittedName>
</protein>
<feature type="compositionally biased region" description="Basic residues" evidence="1">
    <location>
        <begin position="8"/>
        <end position="39"/>
    </location>
</feature>
<proteinExistence type="predicted"/>
<keyword evidence="3" id="KW-1185">Reference proteome</keyword>
<feature type="compositionally biased region" description="Basic residues" evidence="1">
    <location>
        <begin position="48"/>
        <end position="70"/>
    </location>
</feature>
<dbReference type="Proteomes" id="UP000044602">
    <property type="component" value="Unassembled WGS sequence"/>
</dbReference>
<accession>A0A0G4MJT2</accession>
<evidence type="ECO:0000313" key="3">
    <source>
        <dbReference type="Proteomes" id="UP000044602"/>
    </source>
</evidence>
<name>A0A0G4MJT2_VERLO</name>
<reference evidence="2 3" key="1">
    <citation type="submission" date="2015-05" db="EMBL/GenBank/DDBJ databases">
        <authorList>
            <person name="Wang D.B."/>
            <person name="Wang M."/>
        </authorList>
    </citation>
    <scope>NUCLEOTIDE SEQUENCE [LARGE SCALE GENOMIC DNA]</scope>
    <source>
        <strain evidence="2">VL1</strain>
    </source>
</reference>
<gene>
    <name evidence="2" type="ORF">BN1708_019538</name>
</gene>
<evidence type="ECO:0000313" key="2">
    <source>
        <dbReference type="EMBL" id="CRK34521.1"/>
    </source>
</evidence>
<sequence length="89" mass="10745">PRPDAQGRRHHGRDRRRPGAHRRGGRCLRRHGPRARPCRHSQGWWCRPHVRPRRHPRDPGRRHHPRHGQGPHRPLCRVPDPRGPRRRLH</sequence>
<feature type="non-terminal residue" evidence="2">
    <location>
        <position position="1"/>
    </location>
</feature>
<feature type="region of interest" description="Disordered" evidence="1">
    <location>
        <begin position="1"/>
        <end position="89"/>
    </location>
</feature>
<organism evidence="2 3">
    <name type="scientific">Verticillium longisporum</name>
    <name type="common">Verticillium dahliae var. longisporum</name>
    <dbReference type="NCBI Taxonomy" id="100787"/>
    <lineage>
        <taxon>Eukaryota</taxon>
        <taxon>Fungi</taxon>
        <taxon>Dikarya</taxon>
        <taxon>Ascomycota</taxon>
        <taxon>Pezizomycotina</taxon>
        <taxon>Sordariomycetes</taxon>
        <taxon>Hypocreomycetidae</taxon>
        <taxon>Glomerellales</taxon>
        <taxon>Plectosphaerellaceae</taxon>
        <taxon>Verticillium</taxon>
    </lineage>
</organism>
<dbReference type="EMBL" id="CVQH01023049">
    <property type="protein sequence ID" value="CRK34521.1"/>
    <property type="molecule type" value="Genomic_DNA"/>
</dbReference>
<dbReference type="AlphaFoldDB" id="A0A0G4MJT2"/>